<name>A0A085LVK5_9BILA</name>
<gene>
    <name evidence="1" type="ORF">M513_10153</name>
</gene>
<evidence type="ECO:0000313" key="1">
    <source>
        <dbReference type="EMBL" id="KFD49001.1"/>
    </source>
</evidence>
<accession>A0A085LVK5</accession>
<organism evidence="1 2">
    <name type="scientific">Trichuris suis</name>
    <name type="common">pig whipworm</name>
    <dbReference type="NCBI Taxonomy" id="68888"/>
    <lineage>
        <taxon>Eukaryota</taxon>
        <taxon>Metazoa</taxon>
        <taxon>Ecdysozoa</taxon>
        <taxon>Nematoda</taxon>
        <taxon>Enoplea</taxon>
        <taxon>Dorylaimia</taxon>
        <taxon>Trichinellida</taxon>
        <taxon>Trichuridae</taxon>
        <taxon>Trichuris</taxon>
    </lineage>
</organism>
<reference evidence="1 2" key="1">
    <citation type="journal article" date="2014" name="Nat. Genet.">
        <title>Genome and transcriptome of the porcine whipworm Trichuris suis.</title>
        <authorList>
            <person name="Jex A.R."/>
            <person name="Nejsum P."/>
            <person name="Schwarz E.M."/>
            <person name="Hu L."/>
            <person name="Young N.D."/>
            <person name="Hall R.S."/>
            <person name="Korhonen P.K."/>
            <person name="Liao S."/>
            <person name="Thamsborg S."/>
            <person name="Xia J."/>
            <person name="Xu P."/>
            <person name="Wang S."/>
            <person name="Scheerlinck J.P."/>
            <person name="Hofmann A."/>
            <person name="Sternberg P.W."/>
            <person name="Wang J."/>
            <person name="Gasser R.B."/>
        </authorList>
    </citation>
    <scope>NUCLEOTIDE SEQUENCE [LARGE SCALE GENOMIC DNA]</scope>
    <source>
        <strain evidence="1">DCEP-RM93M</strain>
    </source>
</reference>
<proteinExistence type="predicted"/>
<dbReference type="Proteomes" id="UP000030764">
    <property type="component" value="Unassembled WGS sequence"/>
</dbReference>
<sequence>MLDSEDNCLEHILQEISAEATTLRSVQAKLDEQRRLFTDLAVASRLKVESRTAGTYRNWPIECKLKVVPVAGDSQCVLVGLKNKLHVALDRWKLLLNVRPLVLFVGHSADSESCRNKCYSSSIPFLAGGAECRHEFRIDDPFEGTAIVFDLFLLKQFDHSVFKVQISSHVIHLFDLIIGQQNTGCASRLVLEQFRCFQCLSARTVPLGKLPTLATCSISFGQHLVRSKRSSGTYAIR</sequence>
<protein>
    <submittedName>
        <fullName evidence="1">Uncharacterized protein</fullName>
    </submittedName>
</protein>
<evidence type="ECO:0000313" key="2">
    <source>
        <dbReference type="Proteomes" id="UP000030764"/>
    </source>
</evidence>
<dbReference type="AlphaFoldDB" id="A0A085LVK5"/>
<dbReference type="EMBL" id="KL363280">
    <property type="protein sequence ID" value="KFD49001.1"/>
    <property type="molecule type" value="Genomic_DNA"/>
</dbReference>
<keyword evidence="2" id="KW-1185">Reference proteome</keyword>